<keyword evidence="10 14" id="KW-0472">Membrane</keyword>
<dbReference type="InterPro" id="IPR000194">
    <property type="entry name" value="ATPase_F1/V1/A1_a/bsu_nucl-bd"/>
</dbReference>
<dbReference type="InterPro" id="IPR038376">
    <property type="entry name" value="ATP_synth_asu_C_sf"/>
</dbReference>
<dbReference type="FunFam" id="2.40.30.20:FF:000001">
    <property type="entry name" value="ATP synthase subunit alpha"/>
    <property type="match status" value="1"/>
</dbReference>
<evidence type="ECO:0000256" key="1">
    <source>
        <dbReference type="ARBA" id="ARBA00003784"/>
    </source>
</evidence>
<feature type="domain" description="ATPase F1/V1/A1 complex alpha/beta subunit N-terminal" evidence="17">
    <location>
        <begin position="27"/>
        <end position="92"/>
    </location>
</feature>
<dbReference type="CDD" id="cd01132">
    <property type="entry name" value="F1-ATPase_alpha_CD"/>
    <property type="match status" value="1"/>
</dbReference>
<evidence type="ECO:0000256" key="14">
    <source>
        <dbReference type="HAMAP-Rule" id="MF_01346"/>
    </source>
</evidence>
<dbReference type="CDD" id="cd18113">
    <property type="entry name" value="ATP-synt_F1_alpha_C"/>
    <property type="match status" value="1"/>
</dbReference>
<keyword evidence="6 14" id="KW-0375">Hydrogen ion transport</keyword>
<evidence type="ECO:0000256" key="3">
    <source>
        <dbReference type="ARBA" id="ARBA00008936"/>
    </source>
</evidence>
<feature type="domain" description="ATP synthase alpha subunit C-terminal" evidence="16">
    <location>
        <begin position="396"/>
        <end position="520"/>
    </location>
</feature>
<evidence type="ECO:0000256" key="4">
    <source>
        <dbReference type="ARBA" id="ARBA00022448"/>
    </source>
</evidence>
<keyword evidence="12 14" id="KW-0066">ATP synthesis</keyword>
<keyword evidence="9 14" id="KW-0406">Ion transport</keyword>
<comment type="catalytic activity">
    <reaction evidence="14">
        <text>ATP + H2O + 4 H(+)(in) = ADP + phosphate + 5 H(+)(out)</text>
        <dbReference type="Rhea" id="RHEA:57720"/>
        <dbReference type="ChEBI" id="CHEBI:15377"/>
        <dbReference type="ChEBI" id="CHEBI:15378"/>
        <dbReference type="ChEBI" id="CHEBI:30616"/>
        <dbReference type="ChEBI" id="CHEBI:43474"/>
        <dbReference type="ChEBI" id="CHEBI:456216"/>
        <dbReference type="EC" id="7.1.2.2"/>
    </reaction>
</comment>
<dbReference type="PIRSF" id="PIRSF039088">
    <property type="entry name" value="F_ATPase_subunit_alpha"/>
    <property type="match status" value="1"/>
</dbReference>
<feature type="binding site" evidence="14">
    <location>
        <begin position="171"/>
        <end position="178"/>
    </location>
    <ligand>
        <name>ATP</name>
        <dbReference type="ChEBI" id="CHEBI:30616"/>
    </ligand>
</feature>
<dbReference type="GO" id="GO:0045259">
    <property type="term" value="C:proton-transporting ATP synthase complex"/>
    <property type="evidence" value="ECO:0007669"/>
    <property type="project" value="UniProtKB-KW"/>
</dbReference>
<comment type="function">
    <text evidence="1 14">Produces ATP from ADP in the presence of a proton gradient across the membrane. The alpha chain is a regulatory subunit.</text>
</comment>
<protein>
    <recommendedName>
        <fullName evidence="14">ATP synthase subunit alpha</fullName>
        <ecNumber evidence="14">7.1.2.2</ecNumber>
    </recommendedName>
    <alternativeName>
        <fullName evidence="14">ATP synthase F1 sector subunit alpha</fullName>
    </alternativeName>
    <alternativeName>
        <fullName evidence="14">F-ATPase subunit alpha</fullName>
    </alternativeName>
</protein>
<dbReference type="InterPro" id="IPR027417">
    <property type="entry name" value="P-loop_NTPase"/>
</dbReference>
<dbReference type="PROSITE" id="PS00152">
    <property type="entry name" value="ATPASE_ALPHA_BETA"/>
    <property type="match status" value="1"/>
</dbReference>
<dbReference type="RefSeq" id="WP_093238480.1">
    <property type="nucleotide sequence ID" value="NZ_FNQF01000001.1"/>
</dbReference>
<dbReference type="InterPro" id="IPR005294">
    <property type="entry name" value="ATP_synth_F1_asu"/>
</dbReference>
<dbReference type="FunFam" id="3.40.50.300:FF:000002">
    <property type="entry name" value="ATP synthase subunit alpha"/>
    <property type="match status" value="1"/>
</dbReference>
<dbReference type="AlphaFoldDB" id="A0A1H3VYN2"/>
<keyword evidence="8 14" id="KW-1278">Translocase</keyword>
<dbReference type="InterPro" id="IPR020003">
    <property type="entry name" value="ATPase_a/bsu_AS"/>
</dbReference>
<dbReference type="EMBL" id="FNQF01000001">
    <property type="protein sequence ID" value="SDZ79304.1"/>
    <property type="molecule type" value="Genomic_DNA"/>
</dbReference>
<accession>A0A1H3VYN2</accession>
<dbReference type="HAMAP" id="MF_01346">
    <property type="entry name" value="ATP_synth_alpha_bact"/>
    <property type="match status" value="1"/>
</dbReference>
<evidence type="ECO:0000256" key="13">
    <source>
        <dbReference type="ARBA" id="ARBA00026013"/>
    </source>
</evidence>
<dbReference type="Pfam" id="PF00306">
    <property type="entry name" value="ATP-synt_ab_C"/>
    <property type="match status" value="1"/>
</dbReference>
<dbReference type="FunFam" id="1.20.150.20:FF:000001">
    <property type="entry name" value="ATP synthase subunit alpha"/>
    <property type="match status" value="1"/>
</dbReference>
<dbReference type="SUPFAM" id="SSF47917">
    <property type="entry name" value="C-terminal domain of alpha and beta subunits of F1 ATP synthase"/>
    <property type="match status" value="1"/>
</dbReference>
<gene>
    <name evidence="14" type="primary">atpA</name>
    <name evidence="18" type="ORF">SAMN05421540_101320</name>
</gene>
<dbReference type="NCBIfam" id="NF009884">
    <property type="entry name" value="PRK13343.1"/>
    <property type="match status" value="1"/>
</dbReference>
<proteinExistence type="inferred from homology"/>
<evidence type="ECO:0000313" key="19">
    <source>
        <dbReference type="Proteomes" id="UP000198820"/>
    </source>
</evidence>
<dbReference type="Proteomes" id="UP000198820">
    <property type="component" value="Unassembled WGS sequence"/>
</dbReference>
<dbReference type="InterPro" id="IPR033732">
    <property type="entry name" value="ATP_synth_F1_a_nt-bd_dom"/>
</dbReference>
<evidence type="ECO:0000256" key="6">
    <source>
        <dbReference type="ARBA" id="ARBA00022781"/>
    </source>
</evidence>
<feature type="domain" description="ATPase F1/V1/A1 complex alpha/beta subunit nucleotide-binding" evidence="15">
    <location>
        <begin position="151"/>
        <end position="389"/>
    </location>
</feature>
<dbReference type="InterPro" id="IPR023366">
    <property type="entry name" value="ATP_synth_asu-like_sf"/>
</dbReference>
<dbReference type="PANTHER" id="PTHR48082:SF2">
    <property type="entry name" value="ATP SYNTHASE SUBUNIT ALPHA, MITOCHONDRIAL"/>
    <property type="match status" value="1"/>
</dbReference>
<evidence type="ECO:0000313" key="18">
    <source>
        <dbReference type="EMBL" id="SDZ79304.1"/>
    </source>
</evidence>
<evidence type="ECO:0000256" key="5">
    <source>
        <dbReference type="ARBA" id="ARBA00022741"/>
    </source>
</evidence>
<dbReference type="STRING" id="908615.SAMN05421540_101320"/>
<organism evidence="18 19">
    <name type="scientific">Psychroflexus halocasei</name>
    <dbReference type="NCBI Taxonomy" id="908615"/>
    <lineage>
        <taxon>Bacteria</taxon>
        <taxon>Pseudomonadati</taxon>
        <taxon>Bacteroidota</taxon>
        <taxon>Flavobacteriia</taxon>
        <taxon>Flavobacteriales</taxon>
        <taxon>Flavobacteriaceae</taxon>
        <taxon>Psychroflexus</taxon>
    </lineage>
</organism>
<keyword evidence="14" id="KW-1003">Cell membrane</keyword>
<keyword evidence="19" id="KW-1185">Reference proteome</keyword>
<evidence type="ECO:0000256" key="11">
    <source>
        <dbReference type="ARBA" id="ARBA00023196"/>
    </source>
</evidence>
<dbReference type="Gene3D" id="2.40.30.20">
    <property type="match status" value="1"/>
</dbReference>
<dbReference type="InterPro" id="IPR000793">
    <property type="entry name" value="ATP_synth_asu_C"/>
</dbReference>
<evidence type="ECO:0000256" key="8">
    <source>
        <dbReference type="ARBA" id="ARBA00022967"/>
    </source>
</evidence>
<evidence type="ECO:0000256" key="12">
    <source>
        <dbReference type="ARBA" id="ARBA00023310"/>
    </source>
</evidence>
<keyword evidence="7 14" id="KW-0067">ATP-binding</keyword>
<evidence type="ECO:0000256" key="7">
    <source>
        <dbReference type="ARBA" id="ARBA00022840"/>
    </source>
</evidence>
<dbReference type="EC" id="7.1.2.2" evidence="14"/>
<evidence type="ECO:0000256" key="10">
    <source>
        <dbReference type="ARBA" id="ARBA00023136"/>
    </source>
</evidence>
<dbReference type="SUPFAM" id="SSF52540">
    <property type="entry name" value="P-loop containing nucleoside triphosphate hydrolases"/>
    <property type="match status" value="1"/>
</dbReference>
<comment type="subunit">
    <text evidence="13">F-type ATPases have 2 components, CF(1) - the catalytic core - and CF(0) - the membrane proton channel. CF(1) has five subunits: alpha(3), beta(3), gamma(1), delta(1), epsilon(1). CF(0) has four main subunits: a(1), b(1), b'(1) and c(9-12).</text>
</comment>
<dbReference type="CDD" id="cd18116">
    <property type="entry name" value="ATP-synt_F1_alpha_N"/>
    <property type="match status" value="1"/>
</dbReference>
<dbReference type="InterPro" id="IPR036121">
    <property type="entry name" value="ATPase_F1/V1/A1_a/bsu_N_sf"/>
</dbReference>
<dbReference type="InterPro" id="IPR004100">
    <property type="entry name" value="ATPase_F1/V1/A1_a/bsu_N"/>
</dbReference>
<dbReference type="SUPFAM" id="SSF50615">
    <property type="entry name" value="N-terminal domain of alpha and beta subunits of F1 ATP synthase"/>
    <property type="match status" value="1"/>
</dbReference>
<keyword evidence="4 14" id="KW-0813">Transport</keyword>
<dbReference type="Pfam" id="PF02874">
    <property type="entry name" value="ATP-synt_ab_N"/>
    <property type="match status" value="1"/>
</dbReference>
<dbReference type="Gene3D" id="1.20.150.20">
    <property type="entry name" value="ATP synthase alpha/beta chain, C-terminal domain"/>
    <property type="match status" value="1"/>
</dbReference>
<dbReference type="GO" id="GO:0005886">
    <property type="term" value="C:plasma membrane"/>
    <property type="evidence" value="ECO:0007669"/>
    <property type="project" value="UniProtKB-SubCell"/>
</dbReference>
<evidence type="ECO:0000259" key="15">
    <source>
        <dbReference type="Pfam" id="PF00006"/>
    </source>
</evidence>
<keyword evidence="11 14" id="KW-0139">CF(1)</keyword>
<reference evidence="18 19" key="1">
    <citation type="submission" date="2016-10" db="EMBL/GenBank/DDBJ databases">
        <authorList>
            <person name="de Groot N.N."/>
        </authorList>
    </citation>
    <scope>NUCLEOTIDE SEQUENCE [LARGE SCALE GENOMIC DNA]</scope>
    <source>
        <strain evidence="18 19">DSM 23581</strain>
    </source>
</reference>
<feature type="site" description="Required for activity" evidence="14">
    <location>
        <position position="387"/>
    </location>
</feature>
<evidence type="ECO:0000259" key="16">
    <source>
        <dbReference type="Pfam" id="PF00306"/>
    </source>
</evidence>
<dbReference type="Pfam" id="PF00006">
    <property type="entry name" value="ATP-synt_ab"/>
    <property type="match status" value="1"/>
</dbReference>
<dbReference type="GO" id="GO:0043531">
    <property type="term" value="F:ADP binding"/>
    <property type="evidence" value="ECO:0007669"/>
    <property type="project" value="TreeGrafter"/>
</dbReference>
<dbReference type="Gene3D" id="3.40.50.300">
    <property type="entry name" value="P-loop containing nucleotide triphosphate hydrolases"/>
    <property type="match status" value="1"/>
</dbReference>
<dbReference type="GO" id="GO:0046933">
    <property type="term" value="F:proton-transporting ATP synthase activity, rotational mechanism"/>
    <property type="evidence" value="ECO:0007669"/>
    <property type="project" value="UniProtKB-UniRule"/>
</dbReference>
<dbReference type="GO" id="GO:0005524">
    <property type="term" value="F:ATP binding"/>
    <property type="evidence" value="ECO:0007669"/>
    <property type="project" value="UniProtKB-UniRule"/>
</dbReference>
<keyword evidence="5 14" id="KW-0547">Nucleotide-binding</keyword>
<evidence type="ECO:0000259" key="17">
    <source>
        <dbReference type="Pfam" id="PF02874"/>
    </source>
</evidence>
<comment type="similarity">
    <text evidence="3 14">Belongs to the ATPase alpha/beta chains family.</text>
</comment>
<name>A0A1H3VYN2_9FLAO</name>
<evidence type="ECO:0000256" key="2">
    <source>
        <dbReference type="ARBA" id="ARBA00004170"/>
    </source>
</evidence>
<dbReference type="PANTHER" id="PTHR48082">
    <property type="entry name" value="ATP SYNTHASE SUBUNIT ALPHA, MITOCHONDRIAL"/>
    <property type="match status" value="1"/>
</dbReference>
<evidence type="ECO:0000256" key="9">
    <source>
        <dbReference type="ARBA" id="ARBA00023065"/>
    </source>
</evidence>
<sequence>MAEVNPAEISAILKKQISGFESEASLEEVGTVLRVGDGIANVYGLTNAEYGELVEFESGLNGMILNLEDDSVGVVLFGTSSEIREGDTVKRTKQIASINVGEGIVGRVVNTLGEPIDGKGAIEGETFKMPLERKAPGVIYREPVTEPMQTGVKAIDAMVPVGRGQRELVIGDRQTGKTTVCIDTILNQKEFYDRGEPVFCIYVAIGQKASTVAGIANLLEEKGALAYTTIVAANASDPAPMQVYSAMAGAAIGEYFRDTGRPALIVYDDLSKQAVAYREVSLLLRRPPGREAYPGDVFFLHSRLLERAAKVINDDDIAKQMNDLPESLKDKVKGGGSLTALPIIETQAADVSAYIPTNVISITDGQIFLTTDLFNSGVRPAIDVGISVSRVGGSAQIKSMKKVAGTLKLDQAQYRELEAFAKFGSDLDASTMATIEKGKRNVEILKQGESSPFPVEHQVAIVYAGSKNLLRNVPVDQVKAFETDYLNFLEMKHREDVLDVLKSGKLTDEVTDTLQRVAKEIAEKFTN</sequence>
<dbReference type="NCBIfam" id="TIGR00962">
    <property type="entry name" value="atpA"/>
    <property type="match status" value="1"/>
</dbReference>
<comment type="subcellular location">
    <subcellularLocation>
        <location evidence="14">Cell membrane</location>
        <topology evidence="14">Peripheral membrane protein</topology>
    </subcellularLocation>
    <subcellularLocation>
        <location evidence="2">Membrane</location>
        <topology evidence="2">Peripheral membrane protein</topology>
    </subcellularLocation>
</comment>